<dbReference type="InterPro" id="IPR016053">
    <property type="entry name" value="Haem_Oase-like"/>
</dbReference>
<evidence type="ECO:0000313" key="3">
    <source>
        <dbReference type="Proteomes" id="UP000078558"/>
    </source>
</evidence>
<dbReference type="GO" id="GO:0004392">
    <property type="term" value="F:heme oxygenase (decyclizing) activity"/>
    <property type="evidence" value="ECO:0007669"/>
    <property type="project" value="InterPro"/>
</dbReference>
<dbReference type="GO" id="GO:0006788">
    <property type="term" value="P:heme oxidation"/>
    <property type="evidence" value="ECO:0007669"/>
    <property type="project" value="InterPro"/>
</dbReference>
<reference evidence="1 3" key="1">
    <citation type="submission" date="2016-06" db="EMBL/GenBank/DDBJ databases">
        <authorList>
            <person name="Kjaerup R.B."/>
            <person name="Dalgaard T.S."/>
            <person name="Juul-Madsen H.R."/>
        </authorList>
    </citation>
    <scope>NUCLEOTIDE SEQUENCE [LARGE SCALE GENOMIC DNA]</scope>
    <source>
        <strain evidence="1">Orrdi1</strain>
    </source>
</reference>
<gene>
    <name evidence="1" type="ORF">ODI_02654</name>
    <name evidence="2" type="ORF">ODI_R0759</name>
</gene>
<accession>A0A1C3JXQ8</accession>
<dbReference type="Gene3D" id="1.20.910.10">
    <property type="entry name" value="Heme oxygenase-like"/>
    <property type="match status" value="1"/>
</dbReference>
<dbReference type="CDD" id="cd19166">
    <property type="entry name" value="HemeO-bac"/>
    <property type="match status" value="1"/>
</dbReference>
<protein>
    <submittedName>
        <fullName evidence="1">Heme oxygenase HemO, associated with heme uptake</fullName>
    </submittedName>
</protein>
<dbReference type="InterPro" id="IPR016084">
    <property type="entry name" value="Haem_Oase-like_multi-hlx"/>
</dbReference>
<keyword evidence="3" id="KW-1185">Reference proteome</keyword>
<reference evidence="2 3" key="2">
    <citation type="submission" date="2017-08" db="EMBL/GenBank/DDBJ databases">
        <authorList>
            <person name="de Groot N.N."/>
        </authorList>
    </citation>
    <scope>NUCLEOTIDE SEQUENCE [LARGE SCALE GENOMIC DNA]</scope>
    <source>
        <strain evidence="2">Orrdi1</strain>
    </source>
</reference>
<dbReference type="SUPFAM" id="SSF48613">
    <property type="entry name" value="Heme oxygenase-like"/>
    <property type="match status" value="1"/>
</dbReference>
<dbReference type="AlphaFoldDB" id="A0A1C3JXQ8"/>
<dbReference type="EMBL" id="FLRC01000004">
    <property type="protein sequence ID" value="SBT23965.1"/>
    <property type="molecule type" value="Genomic_DNA"/>
</dbReference>
<dbReference type="Proteomes" id="UP000078558">
    <property type="component" value="Chromosome I"/>
</dbReference>
<dbReference type="EMBL" id="LT907988">
    <property type="protein sequence ID" value="SOE47305.1"/>
    <property type="molecule type" value="Genomic_DNA"/>
</dbReference>
<evidence type="ECO:0000313" key="2">
    <source>
        <dbReference type="EMBL" id="SOE47305.1"/>
    </source>
</evidence>
<dbReference type="Pfam" id="PF01126">
    <property type="entry name" value="Heme_oxygenase"/>
    <property type="match status" value="1"/>
</dbReference>
<proteinExistence type="predicted"/>
<dbReference type="KEGG" id="odi:ODI_R0759"/>
<dbReference type="STRING" id="1851544.ODI_02654"/>
<organism evidence="1 3">
    <name type="scientific">Orrella dioscoreae</name>
    <dbReference type="NCBI Taxonomy" id="1851544"/>
    <lineage>
        <taxon>Bacteria</taxon>
        <taxon>Pseudomonadati</taxon>
        <taxon>Pseudomonadota</taxon>
        <taxon>Betaproteobacteria</taxon>
        <taxon>Burkholderiales</taxon>
        <taxon>Alcaligenaceae</taxon>
        <taxon>Orrella</taxon>
    </lineage>
</organism>
<evidence type="ECO:0000313" key="1">
    <source>
        <dbReference type="EMBL" id="SBT23965.1"/>
    </source>
</evidence>
<name>A0A1C3JXQ8_9BURK</name>
<sequence>MKPIRGSHPASPPLSFSAAIMTTEILERPSLSQRLKQETNDQHERMHTLMARAAPFASRESYARFVAAQYLFQRDVEFLFKDAAVKSAVPDLEARGREEASLADLRDLGAAAPQDDIASVGVTMPEALGWLYVSEGSTLGAAFLFKEAQASLGLSAEFGARNLAAYPEGRAIVWRRFVASLDSEAIDPDTHDAVIAGANAAYDRFGQLLTRHFDLGA</sequence>